<sequence length="229" mass="24594">MRGPTKKQLSLVELVDQGLSVEEIAMRTGKLVASVHKQLNRVRRKVREGHFAPAPLPIELAAATPRIYLAGFDVFRSDAMSHGETLKAMCQSRGTIGLYPLDGQVPGELDHLGKAQWICRANMEAIRSADIVMANLNDFRGAGEPDSGTAFEAGFAAALGKPIWAYTGDNRTLIERVSVKKDGGASYCANGFVVEDFGLKFNLMLACSARIVVGGPEDCLDAMAAEGLI</sequence>
<gene>
    <name evidence="1" type="ORF">AWB64_03312</name>
</gene>
<protein>
    <submittedName>
        <fullName evidence="1">Nucleoside 2-deoxyribosyltransferase</fullName>
    </submittedName>
</protein>
<evidence type="ECO:0000313" key="1">
    <source>
        <dbReference type="EMBL" id="SAL34223.1"/>
    </source>
</evidence>
<dbReference type="EMBL" id="FCOC02000009">
    <property type="protein sequence ID" value="SAL34223.1"/>
    <property type="molecule type" value="Genomic_DNA"/>
</dbReference>
<dbReference type="Pfam" id="PF05014">
    <property type="entry name" value="Nuc_deoxyrib_tr"/>
    <property type="match status" value="1"/>
</dbReference>
<reference evidence="1 2" key="1">
    <citation type="submission" date="2016-01" db="EMBL/GenBank/DDBJ databases">
        <authorList>
            <person name="Oliw E.H."/>
        </authorList>
    </citation>
    <scope>NUCLEOTIDE SEQUENCE [LARGE SCALE GENOMIC DNA]</scope>
    <source>
        <strain evidence="1">LMG 22029</strain>
    </source>
</reference>
<dbReference type="PANTHER" id="PTHR15364:SF0">
    <property type="entry name" value="2'-DEOXYNUCLEOSIDE 5'-PHOSPHATE N-HYDROLASE 1"/>
    <property type="match status" value="1"/>
</dbReference>
<accession>A0A158GQM5</accession>
<dbReference type="GO" id="GO:0009159">
    <property type="term" value="P:deoxyribonucleoside monophosphate catabolic process"/>
    <property type="evidence" value="ECO:0007669"/>
    <property type="project" value="TreeGrafter"/>
</dbReference>
<dbReference type="SUPFAM" id="SSF52309">
    <property type="entry name" value="N-(deoxy)ribosyltransferase-like"/>
    <property type="match status" value="1"/>
</dbReference>
<keyword evidence="1" id="KW-0808">Transferase</keyword>
<dbReference type="RefSeq" id="WP_341845223.1">
    <property type="nucleotide sequence ID" value="NZ_FCOC02000009.1"/>
</dbReference>
<organism evidence="1 2">
    <name type="scientific">Caballeronia sordidicola</name>
    <name type="common">Burkholderia sordidicola</name>
    <dbReference type="NCBI Taxonomy" id="196367"/>
    <lineage>
        <taxon>Bacteria</taxon>
        <taxon>Pseudomonadati</taxon>
        <taxon>Pseudomonadota</taxon>
        <taxon>Betaproteobacteria</taxon>
        <taxon>Burkholderiales</taxon>
        <taxon>Burkholderiaceae</taxon>
        <taxon>Caballeronia</taxon>
    </lineage>
</organism>
<dbReference type="Gene3D" id="3.40.50.450">
    <property type="match status" value="1"/>
</dbReference>
<dbReference type="GO" id="GO:0016740">
    <property type="term" value="F:transferase activity"/>
    <property type="evidence" value="ECO:0007669"/>
    <property type="project" value="UniProtKB-KW"/>
</dbReference>
<dbReference type="InterPro" id="IPR007710">
    <property type="entry name" value="Nucleoside_deoxyribTrfase"/>
</dbReference>
<evidence type="ECO:0000313" key="2">
    <source>
        <dbReference type="Proteomes" id="UP000054893"/>
    </source>
</evidence>
<dbReference type="Proteomes" id="UP000054893">
    <property type="component" value="Unassembled WGS sequence"/>
</dbReference>
<dbReference type="GO" id="GO:0070694">
    <property type="term" value="F:5-hydroxymethyl-dUMP N-hydrolase activity"/>
    <property type="evidence" value="ECO:0007669"/>
    <property type="project" value="TreeGrafter"/>
</dbReference>
<dbReference type="InterPro" id="IPR051239">
    <property type="entry name" value="2'-dNMP_N-hydrolase"/>
</dbReference>
<proteinExistence type="predicted"/>
<name>A0A158GQM5_CABSO</name>
<dbReference type="AlphaFoldDB" id="A0A158GQM5"/>
<dbReference type="PANTHER" id="PTHR15364">
    <property type="entry name" value="2'-DEOXYNUCLEOSIDE 5'-PHOSPHATE N-HYDROLASE 1"/>
    <property type="match status" value="1"/>
</dbReference>